<feature type="region of interest" description="Disordered" evidence="1">
    <location>
        <begin position="1"/>
        <end position="20"/>
    </location>
</feature>
<dbReference type="EMBL" id="CAADFG010000375">
    <property type="protein sequence ID" value="VFK04036.1"/>
    <property type="molecule type" value="Genomic_DNA"/>
</dbReference>
<dbReference type="AlphaFoldDB" id="A0A450UVB2"/>
<reference evidence="2" key="1">
    <citation type="submission" date="2019-02" db="EMBL/GenBank/DDBJ databases">
        <authorList>
            <person name="Gruber-Vodicka R. H."/>
            <person name="Seah K. B. B."/>
        </authorList>
    </citation>
    <scope>NUCLEOTIDE SEQUENCE</scope>
    <source>
        <strain evidence="3">BECK_SA2B12</strain>
        <strain evidence="4">BECK_SA2B15</strain>
        <strain evidence="2">BECK_SA2B20</strain>
    </source>
</reference>
<name>A0A450UVB2_9GAMM</name>
<evidence type="ECO:0000313" key="2">
    <source>
        <dbReference type="EMBL" id="VFJ96494.1"/>
    </source>
</evidence>
<dbReference type="EMBL" id="CAADFI010000092">
    <property type="protein sequence ID" value="VFJ96494.1"/>
    <property type="molecule type" value="Genomic_DNA"/>
</dbReference>
<evidence type="ECO:0000313" key="3">
    <source>
        <dbReference type="EMBL" id="VFK02428.1"/>
    </source>
</evidence>
<gene>
    <name evidence="4" type="ORF">BECKH772A_GA0070896_103751</name>
    <name evidence="2" type="ORF">BECKH772B_GA0070898_1009216</name>
    <name evidence="3" type="ORF">BECKH772C_GA0070978_1009016</name>
</gene>
<evidence type="ECO:0000313" key="4">
    <source>
        <dbReference type="EMBL" id="VFK04036.1"/>
    </source>
</evidence>
<sequence>MFKKRLGPDPHANGDMTPGIKGCPDIWELEDGTIAVIGKRVTANLQSMLPPTASCGPDEEIVVLPRGLLIGAKKDIPNG</sequence>
<accession>A0A450UVB2</accession>
<dbReference type="EMBL" id="CAADFJ010000090">
    <property type="protein sequence ID" value="VFK02428.1"/>
    <property type="molecule type" value="Genomic_DNA"/>
</dbReference>
<organism evidence="2">
    <name type="scientific">Candidatus Kentrum eta</name>
    <dbReference type="NCBI Taxonomy" id="2126337"/>
    <lineage>
        <taxon>Bacteria</taxon>
        <taxon>Pseudomonadati</taxon>
        <taxon>Pseudomonadota</taxon>
        <taxon>Gammaproteobacteria</taxon>
        <taxon>Candidatus Kentrum</taxon>
    </lineage>
</organism>
<proteinExistence type="predicted"/>
<protein>
    <submittedName>
        <fullName evidence="2">Uncharacterized protein</fullName>
    </submittedName>
</protein>
<evidence type="ECO:0000256" key="1">
    <source>
        <dbReference type="SAM" id="MobiDB-lite"/>
    </source>
</evidence>